<accession>A0A554MXF1</accession>
<organism evidence="2 3">
    <name type="scientific">Haloglomus irregulare</name>
    <dbReference type="NCBI Taxonomy" id="2234134"/>
    <lineage>
        <taxon>Archaea</taxon>
        <taxon>Methanobacteriati</taxon>
        <taxon>Methanobacteriota</taxon>
        <taxon>Stenosarchaea group</taxon>
        <taxon>Halobacteria</taxon>
        <taxon>Halobacteriales</taxon>
        <taxon>Natronomonadaceae</taxon>
        <taxon>Haloglomus</taxon>
    </lineage>
</organism>
<protein>
    <submittedName>
        <fullName evidence="2">Uncharacterized protein</fullName>
    </submittedName>
</protein>
<sequence>MELAAPGWSLSESGARRLRFLAVQLVGAVAVVHLVVGLAGFLEILANGLLTLYLTEYVFERPRTLLFTVSGVAILAGMAATARGRLDLRRAYLLGMAILAGYLVGWLAWHTVFDHGTVLAGGAPAETTHSHGGLVATLASHYVDPLLETLSAAGSGTPGSGRTLLGVVSVTLELAGLVVLGLLARGDPALSRPVRLGDGLLVGREEDSDPD</sequence>
<dbReference type="OrthoDB" id="241282at2157"/>
<dbReference type="RefSeq" id="WP_144262824.1">
    <property type="nucleotide sequence ID" value="NZ_QMDX01000010.1"/>
</dbReference>
<keyword evidence="1" id="KW-0812">Transmembrane</keyword>
<keyword evidence="1" id="KW-1133">Transmembrane helix</keyword>
<dbReference type="AlphaFoldDB" id="A0A554MXF1"/>
<evidence type="ECO:0000256" key="1">
    <source>
        <dbReference type="SAM" id="Phobius"/>
    </source>
</evidence>
<gene>
    <name evidence="2" type="ORF">DP107_14290</name>
</gene>
<evidence type="ECO:0000313" key="2">
    <source>
        <dbReference type="EMBL" id="TSD09818.1"/>
    </source>
</evidence>
<name>A0A554MXF1_9EURY</name>
<feature type="transmembrane region" description="Helical" evidence="1">
    <location>
        <begin position="65"/>
        <end position="84"/>
    </location>
</feature>
<dbReference type="Proteomes" id="UP000319894">
    <property type="component" value="Unassembled WGS sequence"/>
</dbReference>
<feature type="transmembrane region" description="Helical" evidence="1">
    <location>
        <begin position="164"/>
        <end position="184"/>
    </location>
</feature>
<feature type="transmembrane region" description="Helical" evidence="1">
    <location>
        <begin position="91"/>
        <end position="109"/>
    </location>
</feature>
<proteinExistence type="predicted"/>
<comment type="caution">
    <text evidence="2">The sequence shown here is derived from an EMBL/GenBank/DDBJ whole genome shotgun (WGS) entry which is preliminary data.</text>
</comment>
<dbReference type="EMBL" id="QMDX01000010">
    <property type="protein sequence ID" value="TSD09818.1"/>
    <property type="molecule type" value="Genomic_DNA"/>
</dbReference>
<keyword evidence="1" id="KW-0472">Membrane</keyword>
<reference evidence="2 3" key="1">
    <citation type="submission" date="2018-06" db="EMBL/GenBank/DDBJ databases">
        <title>Natronomonas sp. F16-60 a new haloarchaeon isolated from a solar saltern of Isla Cristina, Huelva, Spain.</title>
        <authorList>
            <person name="Duran-Viseras A."/>
            <person name="Sanchez-Porro C."/>
            <person name="Ventosa A."/>
        </authorList>
    </citation>
    <scope>NUCLEOTIDE SEQUENCE [LARGE SCALE GENOMIC DNA]</scope>
    <source>
        <strain evidence="2 3">F16-60</strain>
    </source>
</reference>
<keyword evidence="3" id="KW-1185">Reference proteome</keyword>
<dbReference type="InParanoid" id="A0A554MXF1"/>
<feature type="transmembrane region" description="Helical" evidence="1">
    <location>
        <begin position="20"/>
        <end position="45"/>
    </location>
</feature>
<evidence type="ECO:0000313" key="3">
    <source>
        <dbReference type="Proteomes" id="UP000319894"/>
    </source>
</evidence>